<dbReference type="InterPro" id="IPR027304">
    <property type="entry name" value="Trigger_fact/SurA_dom_sf"/>
</dbReference>
<reference evidence="3" key="1">
    <citation type="journal article" date="2019" name="Int. J. Syst. Evol. Microbiol.">
        <title>The Global Catalogue of Microorganisms (GCM) 10K type strain sequencing project: providing services to taxonomists for standard genome sequencing and annotation.</title>
        <authorList>
            <consortium name="The Broad Institute Genomics Platform"/>
            <consortium name="The Broad Institute Genome Sequencing Center for Infectious Disease"/>
            <person name="Wu L."/>
            <person name="Ma J."/>
        </authorList>
    </citation>
    <scope>NUCLEOTIDE SEQUENCE [LARGE SCALE GENOMIC DNA]</scope>
    <source>
        <strain evidence="3">JCM 1490</strain>
    </source>
</reference>
<organism evidence="2 3">
    <name type="scientific">Georgenia alba</name>
    <dbReference type="NCBI Taxonomy" id="2233858"/>
    <lineage>
        <taxon>Bacteria</taxon>
        <taxon>Bacillati</taxon>
        <taxon>Actinomycetota</taxon>
        <taxon>Actinomycetes</taxon>
        <taxon>Micrococcales</taxon>
        <taxon>Bogoriellaceae</taxon>
        <taxon>Georgenia</taxon>
    </lineage>
</organism>
<evidence type="ECO:0008006" key="4">
    <source>
        <dbReference type="Google" id="ProtNLM"/>
    </source>
</evidence>
<dbReference type="InterPro" id="IPR006311">
    <property type="entry name" value="TAT_signal"/>
</dbReference>
<protein>
    <recommendedName>
        <fullName evidence="4">SurA N-terminal domain-containing protein</fullName>
    </recommendedName>
</protein>
<dbReference type="Proteomes" id="UP001596455">
    <property type="component" value="Unassembled WGS sequence"/>
</dbReference>
<name>A0ABW2Q5V5_9MICO</name>
<dbReference type="PROSITE" id="PS51257">
    <property type="entry name" value="PROKAR_LIPOPROTEIN"/>
    <property type="match status" value="1"/>
</dbReference>
<evidence type="ECO:0000313" key="3">
    <source>
        <dbReference type="Proteomes" id="UP001596455"/>
    </source>
</evidence>
<keyword evidence="1" id="KW-0732">Signal</keyword>
<dbReference type="EMBL" id="JBHTCQ010000001">
    <property type="protein sequence ID" value="MFC7404904.1"/>
    <property type="molecule type" value="Genomic_DNA"/>
</dbReference>
<dbReference type="RefSeq" id="WP_382392740.1">
    <property type="nucleotide sequence ID" value="NZ_JBHTCQ010000001.1"/>
</dbReference>
<feature type="signal peptide" evidence="1">
    <location>
        <begin position="1"/>
        <end position="27"/>
    </location>
</feature>
<dbReference type="SUPFAM" id="SSF109998">
    <property type="entry name" value="Triger factor/SurA peptide-binding domain-like"/>
    <property type="match status" value="1"/>
</dbReference>
<feature type="chain" id="PRO_5046557830" description="SurA N-terminal domain-containing protein" evidence="1">
    <location>
        <begin position="28"/>
        <end position="185"/>
    </location>
</feature>
<gene>
    <name evidence="2" type="ORF">ACFQQL_07265</name>
</gene>
<dbReference type="PROSITE" id="PS51318">
    <property type="entry name" value="TAT"/>
    <property type="match status" value="1"/>
</dbReference>
<evidence type="ECO:0000256" key="1">
    <source>
        <dbReference type="SAM" id="SignalP"/>
    </source>
</evidence>
<proteinExistence type="predicted"/>
<sequence length="185" mass="19403">MTLRRSRLARCAVALAAAGAAAAGCSAQPGTAATVDGTRISENAVDDATREWVEVSGQQVSASQVAHTLVQAELFEPIAREHGFGYSDQQVTQTLTDVATSQGRPAPGSLSPAVVDLARFVLQQGEIAQSPEADRILGQLGEATDQAEIEVNPRYGTRDAAGQIVPTSYDWIHRQPEETPAPPGG</sequence>
<evidence type="ECO:0000313" key="2">
    <source>
        <dbReference type="EMBL" id="MFC7404904.1"/>
    </source>
</evidence>
<comment type="caution">
    <text evidence="2">The sequence shown here is derived from an EMBL/GenBank/DDBJ whole genome shotgun (WGS) entry which is preliminary data.</text>
</comment>
<accession>A0ABW2Q5V5</accession>
<keyword evidence="3" id="KW-1185">Reference proteome</keyword>